<proteinExistence type="predicted"/>
<sequence>MLTCHVWVPKPSFTRVSPILTLSLLTPMPPSFSLLPLNAFAPPPSLK</sequence>
<dbReference type="AlphaFoldDB" id="A0A2P2NME0"/>
<accession>A0A2P2NME0</accession>
<evidence type="ECO:0000313" key="1">
    <source>
        <dbReference type="EMBL" id="MBX43668.1"/>
    </source>
</evidence>
<name>A0A2P2NME0_RHIMU</name>
<protein>
    <submittedName>
        <fullName evidence="1">Uncharacterized protein</fullName>
    </submittedName>
</protein>
<organism evidence="1">
    <name type="scientific">Rhizophora mucronata</name>
    <name type="common">Asiatic mangrove</name>
    <dbReference type="NCBI Taxonomy" id="61149"/>
    <lineage>
        <taxon>Eukaryota</taxon>
        <taxon>Viridiplantae</taxon>
        <taxon>Streptophyta</taxon>
        <taxon>Embryophyta</taxon>
        <taxon>Tracheophyta</taxon>
        <taxon>Spermatophyta</taxon>
        <taxon>Magnoliopsida</taxon>
        <taxon>eudicotyledons</taxon>
        <taxon>Gunneridae</taxon>
        <taxon>Pentapetalae</taxon>
        <taxon>rosids</taxon>
        <taxon>fabids</taxon>
        <taxon>Malpighiales</taxon>
        <taxon>Rhizophoraceae</taxon>
        <taxon>Rhizophora</taxon>
    </lineage>
</organism>
<reference evidence="1" key="1">
    <citation type="submission" date="2018-02" db="EMBL/GenBank/DDBJ databases">
        <title>Rhizophora mucronata_Transcriptome.</title>
        <authorList>
            <person name="Meera S.P."/>
            <person name="Sreeshan A."/>
            <person name="Augustine A."/>
        </authorList>
    </citation>
    <scope>NUCLEOTIDE SEQUENCE</scope>
    <source>
        <tissue evidence="1">Leaf</tissue>
    </source>
</reference>
<dbReference type="EMBL" id="GGEC01063184">
    <property type="protein sequence ID" value="MBX43668.1"/>
    <property type="molecule type" value="Transcribed_RNA"/>
</dbReference>